<name>A0A4Y2AIR4_ARAVE</name>
<dbReference type="EMBL" id="BGPR01080676">
    <property type="protein sequence ID" value="GBL79761.1"/>
    <property type="molecule type" value="Genomic_DNA"/>
</dbReference>
<dbReference type="GO" id="GO:0003676">
    <property type="term" value="F:nucleic acid binding"/>
    <property type="evidence" value="ECO:0007669"/>
    <property type="project" value="InterPro"/>
</dbReference>
<comment type="caution">
    <text evidence="1">The sequence shown here is derived from an EMBL/GenBank/DDBJ whole genome shotgun (WGS) entry which is preliminary data.</text>
</comment>
<evidence type="ECO:0000313" key="1">
    <source>
        <dbReference type="EMBL" id="GBL79761.1"/>
    </source>
</evidence>
<protein>
    <submittedName>
        <fullName evidence="1">Uncharacterized protein</fullName>
    </submittedName>
</protein>
<feature type="non-terminal residue" evidence="1">
    <location>
        <position position="1"/>
    </location>
</feature>
<dbReference type="PANTHER" id="PTHR47326:SF1">
    <property type="entry name" value="HTH PSQ-TYPE DOMAIN-CONTAINING PROTEIN"/>
    <property type="match status" value="1"/>
</dbReference>
<gene>
    <name evidence="1" type="ORF">AVEN_101733_1</name>
</gene>
<organism evidence="1 2">
    <name type="scientific">Araneus ventricosus</name>
    <name type="common">Orbweaver spider</name>
    <name type="synonym">Epeira ventricosa</name>
    <dbReference type="NCBI Taxonomy" id="182803"/>
    <lineage>
        <taxon>Eukaryota</taxon>
        <taxon>Metazoa</taxon>
        <taxon>Ecdysozoa</taxon>
        <taxon>Arthropoda</taxon>
        <taxon>Chelicerata</taxon>
        <taxon>Arachnida</taxon>
        <taxon>Araneae</taxon>
        <taxon>Araneomorphae</taxon>
        <taxon>Entelegynae</taxon>
        <taxon>Araneoidea</taxon>
        <taxon>Araneidae</taxon>
        <taxon>Araneus</taxon>
    </lineage>
</organism>
<dbReference type="AlphaFoldDB" id="A0A4Y2AIR4"/>
<keyword evidence="2" id="KW-1185">Reference proteome</keyword>
<dbReference type="OrthoDB" id="9971063at2759"/>
<accession>A0A4Y2AIR4</accession>
<sequence length="101" mass="11716">GTDVRAFLNTTFPNRWIGHCGTIAWSPRSPDVTPLDFFFFWGYYVKHKVYSKEIRDVEDLRASITAAIATVTTEIAQRTWLELDYRLNILRATKEAHMAVH</sequence>
<dbReference type="InterPro" id="IPR036397">
    <property type="entry name" value="RNaseH_sf"/>
</dbReference>
<evidence type="ECO:0000313" key="2">
    <source>
        <dbReference type="Proteomes" id="UP000499080"/>
    </source>
</evidence>
<reference evidence="1 2" key="1">
    <citation type="journal article" date="2019" name="Sci. Rep.">
        <title>Orb-weaving spider Araneus ventricosus genome elucidates the spidroin gene catalogue.</title>
        <authorList>
            <person name="Kono N."/>
            <person name="Nakamura H."/>
            <person name="Ohtoshi R."/>
            <person name="Moran D.A.P."/>
            <person name="Shinohara A."/>
            <person name="Yoshida Y."/>
            <person name="Fujiwara M."/>
            <person name="Mori M."/>
            <person name="Tomita M."/>
            <person name="Arakawa K."/>
        </authorList>
    </citation>
    <scope>NUCLEOTIDE SEQUENCE [LARGE SCALE GENOMIC DNA]</scope>
</reference>
<dbReference type="PANTHER" id="PTHR47326">
    <property type="entry name" value="TRANSPOSABLE ELEMENT TC3 TRANSPOSASE-LIKE PROTEIN"/>
    <property type="match status" value="1"/>
</dbReference>
<proteinExistence type="predicted"/>
<dbReference type="Proteomes" id="UP000499080">
    <property type="component" value="Unassembled WGS sequence"/>
</dbReference>
<dbReference type="Gene3D" id="3.30.420.10">
    <property type="entry name" value="Ribonuclease H-like superfamily/Ribonuclease H"/>
    <property type="match status" value="1"/>
</dbReference>